<dbReference type="PROSITE" id="PS51318">
    <property type="entry name" value="TAT"/>
    <property type="match status" value="1"/>
</dbReference>
<reference evidence="2" key="1">
    <citation type="submission" date="2016-02" db="EMBL/GenBank/DDBJ databases">
        <authorList>
            <person name="Schultz-Johansen M."/>
            <person name="Glaring M.A."/>
            <person name="Bech P.K."/>
            <person name="Stougaard P."/>
        </authorList>
    </citation>
    <scope>NUCLEOTIDE SEQUENCE [LARGE SCALE GENOMIC DNA]</scope>
    <source>
        <strain evidence="2">S66</strain>
    </source>
</reference>
<evidence type="ECO:0008006" key="3">
    <source>
        <dbReference type="Google" id="ProtNLM"/>
    </source>
</evidence>
<dbReference type="InterPro" id="IPR006311">
    <property type="entry name" value="TAT_signal"/>
</dbReference>
<protein>
    <recommendedName>
        <fullName evidence="3">Twin-arginine translocation pathway signal</fullName>
    </recommendedName>
</protein>
<dbReference type="AlphaFoldDB" id="A0A148KM65"/>
<gene>
    <name evidence="1" type="ORF">AX660_21670</name>
</gene>
<sequence length="211" mass="23173">MSQNHGDETQQCHDTSRRRFLNGFGVLVGATAATQLLGGNAISVAMAYTSQADSTSKAGKLLSQAQLIQLKAICAQVIPITETLGAADVDVHGFIDNQLFHCHTVKEQQRIIELLTNMDKEAQAQYQHSFVELSAAQQVSLLNHIELGTSHFKQKYRNDFKYLKTLICFGYYTSEVGASKELRYLAVPGGYTGSIPYKTSDASWGSQGLSY</sequence>
<dbReference type="InterPro" id="IPR027056">
    <property type="entry name" value="Gluconate_2DH_su3"/>
</dbReference>
<dbReference type="EMBL" id="LSNE01000011">
    <property type="protein sequence ID" value="KXI27335.1"/>
    <property type="molecule type" value="Genomic_DNA"/>
</dbReference>
<organism evidence="1 2">
    <name type="scientific">Paraglaciecola hydrolytica</name>
    <dbReference type="NCBI Taxonomy" id="1799789"/>
    <lineage>
        <taxon>Bacteria</taxon>
        <taxon>Pseudomonadati</taxon>
        <taxon>Pseudomonadota</taxon>
        <taxon>Gammaproteobacteria</taxon>
        <taxon>Alteromonadales</taxon>
        <taxon>Alteromonadaceae</taxon>
        <taxon>Paraglaciecola</taxon>
    </lineage>
</organism>
<dbReference type="OrthoDB" id="6385145at2"/>
<dbReference type="RefSeq" id="WP_068380613.1">
    <property type="nucleotide sequence ID" value="NZ_LSNE01000011.1"/>
</dbReference>
<proteinExistence type="predicted"/>
<dbReference type="STRING" id="1799789.AX660_21670"/>
<accession>A0A148KM65</accession>
<keyword evidence="2" id="KW-1185">Reference proteome</keyword>
<evidence type="ECO:0000313" key="2">
    <source>
        <dbReference type="Proteomes" id="UP000070299"/>
    </source>
</evidence>
<name>A0A148KM65_9ALTE</name>
<dbReference type="Pfam" id="PF13618">
    <property type="entry name" value="Gluconate_2-dh3"/>
    <property type="match status" value="1"/>
</dbReference>
<evidence type="ECO:0000313" key="1">
    <source>
        <dbReference type="EMBL" id="KXI27335.1"/>
    </source>
</evidence>
<comment type="caution">
    <text evidence="1">The sequence shown here is derived from an EMBL/GenBank/DDBJ whole genome shotgun (WGS) entry which is preliminary data.</text>
</comment>
<dbReference type="Proteomes" id="UP000070299">
    <property type="component" value="Unassembled WGS sequence"/>
</dbReference>